<keyword evidence="2" id="KW-1185">Reference proteome</keyword>
<dbReference type="EMBL" id="ML178861">
    <property type="protein sequence ID" value="TFK96396.1"/>
    <property type="molecule type" value="Genomic_DNA"/>
</dbReference>
<name>A0A5C3Q4E0_9AGAR</name>
<accession>A0A5C3Q4E0</accession>
<sequence>MSSTTKPTTSGSISGTFISNLSFVSHYPHEYQRATTLMTEVLELLTRSTYRTSSDGGNPSLLLCITSLCRLLTLFFGTKNSIIVPPGLDTRTTTTIEQSLSQAKCLAPGEQAALVNALVNFTFSPRTGDDITHLTSPLLECSCDATDPLRGGPSRGAERAKLGEAMCRAL</sequence>
<protein>
    <submittedName>
        <fullName evidence="1">Uncharacterized protein</fullName>
    </submittedName>
</protein>
<evidence type="ECO:0000313" key="2">
    <source>
        <dbReference type="Proteomes" id="UP000305067"/>
    </source>
</evidence>
<gene>
    <name evidence="1" type="ORF">BDV98DRAFT_576217</name>
</gene>
<dbReference type="AlphaFoldDB" id="A0A5C3Q4E0"/>
<evidence type="ECO:0000313" key="1">
    <source>
        <dbReference type="EMBL" id="TFK96396.1"/>
    </source>
</evidence>
<reference evidence="1 2" key="1">
    <citation type="journal article" date="2019" name="Nat. Ecol. Evol.">
        <title>Megaphylogeny resolves global patterns of mushroom evolution.</title>
        <authorList>
            <person name="Varga T."/>
            <person name="Krizsan K."/>
            <person name="Foldi C."/>
            <person name="Dima B."/>
            <person name="Sanchez-Garcia M."/>
            <person name="Sanchez-Ramirez S."/>
            <person name="Szollosi G.J."/>
            <person name="Szarkandi J.G."/>
            <person name="Papp V."/>
            <person name="Albert L."/>
            <person name="Andreopoulos W."/>
            <person name="Angelini C."/>
            <person name="Antonin V."/>
            <person name="Barry K.W."/>
            <person name="Bougher N.L."/>
            <person name="Buchanan P."/>
            <person name="Buyck B."/>
            <person name="Bense V."/>
            <person name="Catcheside P."/>
            <person name="Chovatia M."/>
            <person name="Cooper J."/>
            <person name="Damon W."/>
            <person name="Desjardin D."/>
            <person name="Finy P."/>
            <person name="Geml J."/>
            <person name="Haridas S."/>
            <person name="Hughes K."/>
            <person name="Justo A."/>
            <person name="Karasinski D."/>
            <person name="Kautmanova I."/>
            <person name="Kiss B."/>
            <person name="Kocsube S."/>
            <person name="Kotiranta H."/>
            <person name="LaButti K.M."/>
            <person name="Lechner B.E."/>
            <person name="Liimatainen K."/>
            <person name="Lipzen A."/>
            <person name="Lukacs Z."/>
            <person name="Mihaltcheva S."/>
            <person name="Morgado L.N."/>
            <person name="Niskanen T."/>
            <person name="Noordeloos M.E."/>
            <person name="Ohm R.A."/>
            <person name="Ortiz-Santana B."/>
            <person name="Ovrebo C."/>
            <person name="Racz N."/>
            <person name="Riley R."/>
            <person name="Savchenko A."/>
            <person name="Shiryaev A."/>
            <person name="Soop K."/>
            <person name="Spirin V."/>
            <person name="Szebenyi C."/>
            <person name="Tomsovsky M."/>
            <person name="Tulloss R.E."/>
            <person name="Uehling J."/>
            <person name="Grigoriev I.V."/>
            <person name="Vagvolgyi C."/>
            <person name="Papp T."/>
            <person name="Martin F.M."/>
            <person name="Miettinen O."/>
            <person name="Hibbett D.S."/>
            <person name="Nagy L.G."/>
        </authorList>
    </citation>
    <scope>NUCLEOTIDE SEQUENCE [LARGE SCALE GENOMIC DNA]</scope>
    <source>
        <strain evidence="1 2">CBS 309.79</strain>
    </source>
</reference>
<organism evidence="1 2">
    <name type="scientific">Pterulicium gracile</name>
    <dbReference type="NCBI Taxonomy" id="1884261"/>
    <lineage>
        <taxon>Eukaryota</taxon>
        <taxon>Fungi</taxon>
        <taxon>Dikarya</taxon>
        <taxon>Basidiomycota</taxon>
        <taxon>Agaricomycotina</taxon>
        <taxon>Agaricomycetes</taxon>
        <taxon>Agaricomycetidae</taxon>
        <taxon>Agaricales</taxon>
        <taxon>Pleurotineae</taxon>
        <taxon>Pterulaceae</taxon>
        <taxon>Pterulicium</taxon>
    </lineage>
</organism>
<dbReference type="Proteomes" id="UP000305067">
    <property type="component" value="Unassembled WGS sequence"/>
</dbReference>
<proteinExistence type="predicted"/>